<proteinExistence type="predicted"/>
<dbReference type="Proteomes" id="UP000005237">
    <property type="component" value="Unassembled WGS sequence"/>
</dbReference>
<accession>A0A8R1HVC9</accession>
<evidence type="ECO:0000313" key="3">
    <source>
        <dbReference type="Proteomes" id="UP000005237"/>
    </source>
</evidence>
<reference evidence="3" key="1">
    <citation type="submission" date="2010-08" db="EMBL/GenBank/DDBJ databases">
        <authorList>
            <consortium name="Caenorhabditis japonica Sequencing Consortium"/>
            <person name="Wilson R.K."/>
        </authorList>
    </citation>
    <scope>NUCLEOTIDE SEQUENCE [LARGE SCALE GENOMIC DNA]</scope>
    <source>
        <strain evidence="3">DF5081</strain>
    </source>
</reference>
<name>A0A8R1HVC9_CAEJA</name>
<dbReference type="AlphaFoldDB" id="A0A8R1HVC9"/>
<dbReference type="EnsemblMetazoa" id="CJA12911.1">
    <property type="protein sequence ID" value="CJA12911.1"/>
    <property type="gene ID" value="WBGene00132115"/>
</dbReference>
<evidence type="ECO:0000313" key="2">
    <source>
        <dbReference type="EnsemblMetazoa" id="CJA12911.1"/>
    </source>
</evidence>
<organism evidence="2 3">
    <name type="scientific">Caenorhabditis japonica</name>
    <dbReference type="NCBI Taxonomy" id="281687"/>
    <lineage>
        <taxon>Eukaryota</taxon>
        <taxon>Metazoa</taxon>
        <taxon>Ecdysozoa</taxon>
        <taxon>Nematoda</taxon>
        <taxon>Chromadorea</taxon>
        <taxon>Rhabditida</taxon>
        <taxon>Rhabditina</taxon>
        <taxon>Rhabditomorpha</taxon>
        <taxon>Rhabditoidea</taxon>
        <taxon>Rhabditidae</taxon>
        <taxon>Peloderinae</taxon>
        <taxon>Caenorhabditis</taxon>
    </lineage>
</organism>
<keyword evidence="3" id="KW-1185">Reference proteome</keyword>
<feature type="domain" description="T20D4.11-like" evidence="1">
    <location>
        <begin position="15"/>
        <end position="136"/>
    </location>
</feature>
<protein>
    <submittedName>
        <fullName evidence="2">DUF19 domain-containing protein</fullName>
    </submittedName>
</protein>
<reference evidence="2" key="2">
    <citation type="submission" date="2022-06" db="UniProtKB">
        <authorList>
            <consortium name="EnsemblMetazoa"/>
        </authorList>
    </citation>
    <scope>IDENTIFICATION</scope>
    <source>
        <strain evidence="2">DF5081</strain>
    </source>
</reference>
<dbReference type="Pfam" id="PF01579">
    <property type="entry name" value="DUF19"/>
    <property type="match status" value="1"/>
</dbReference>
<dbReference type="InterPro" id="IPR002542">
    <property type="entry name" value="T20D4.11-like_dom"/>
</dbReference>
<evidence type="ECO:0000259" key="1">
    <source>
        <dbReference type="Pfam" id="PF01579"/>
    </source>
</evidence>
<dbReference type="PANTHER" id="PTHR21453">
    <property type="entry name" value="DUF19 DOMAIN-CONTAINING PROTEIN-RELATED-RELATED"/>
    <property type="match status" value="1"/>
</dbReference>
<sequence>MWPVIWTSRIVQRLTAKINEVQDFEVDNFLDLCHTFGKCRTAGLAGEEEDIWNYCAATKYFFQQFVECDQKITNKGSKCNANWNPFPDTSVAVDEVEREQMKRAACRDFFGVDDCMREEVSSECGVEEWEEFKQAPDPFRSKVRVQNTYNRPC</sequence>